<dbReference type="RefSeq" id="WP_096440288.1">
    <property type="nucleotide sequence ID" value="NZ_AP018164.1"/>
</dbReference>
<dbReference type="Proteomes" id="UP000217736">
    <property type="component" value="Chromosome"/>
</dbReference>
<name>A0A1Z4EIP9_9MYCO</name>
<dbReference type="AlphaFoldDB" id="A0A1Z4EIP9"/>
<organism evidence="1 2">
    <name type="scientific">Mycobacterium shigaense</name>
    <dbReference type="NCBI Taxonomy" id="722731"/>
    <lineage>
        <taxon>Bacteria</taxon>
        <taxon>Bacillati</taxon>
        <taxon>Actinomycetota</taxon>
        <taxon>Actinomycetes</taxon>
        <taxon>Mycobacteriales</taxon>
        <taxon>Mycobacteriaceae</taxon>
        <taxon>Mycobacterium</taxon>
        <taxon>Mycobacterium simiae complex</taxon>
    </lineage>
</organism>
<evidence type="ECO:0000313" key="2">
    <source>
        <dbReference type="Proteomes" id="UP000217736"/>
    </source>
</evidence>
<evidence type="ECO:0000313" key="1">
    <source>
        <dbReference type="EMBL" id="BAX92853.1"/>
    </source>
</evidence>
<proteinExistence type="predicted"/>
<protein>
    <submittedName>
        <fullName evidence="1">Uncharacterized protein</fullName>
    </submittedName>
</protein>
<gene>
    <name evidence="1" type="ORF">MSG_02709</name>
</gene>
<keyword evidence="2" id="KW-1185">Reference proteome</keyword>
<dbReference type="KEGG" id="mshg:MSG_02709"/>
<reference evidence="2" key="1">
    <citation type="submission" date="2017-06" db="EMBL/GenBank/DDBJ databases">
        <title>Complete Genome Sequence of Mycobacterium shigaense.</title>
        <authorList>
            <person name="Fukano H."/>
            <person name="Yoshida M."/>
            <person name="Kazumi Y."/>
            <person name="Ogura Y."/>
            <person name="Mitarai S."/>
            <person name="Hayashi T."/>
            <person name="Hoshino Y."/>
        </authorList>
    </citation>
    <scope>NUCLEOTIDE SEQUENCE [LARGE SCALE GENOMIC DNA]</scope>
    <source>
        <strain evidence="2">UN-152</strain>
    </source>
</reference>
<accession>A0A1Z4EIP9</accession>
<sequence>MKSPTKMTMMTFSGAAALAFAVGFGGVGPTPVANKPNPPTSASAHVVQARAEAGSTGSLTQHAEFVGCISDLNC</sequence>
<dbReference type="EMBL" id="AP018164">
    <property type="protein sequence ID" value="BAX92853.1"/>
    <property type="molecule type" value="Genomic_DNA"/>
</dbReference>